<dbReference type="SUPFAM" id="SSF55781">
    <property type="entry name" value="GAF domain-like"/>
    <property type="match status" value="1"/>
</dbReference>
<dbReference type="NCBIfam" id="TIGR00229">
    <property type="entry name" value="sensory_box"/>
    <property type="match status" value="1"/>
</dbReference>
<dbReference type="Gene3D" id="3.30.450.40">
    <property type="match status" value="1"/>
</dbReference>
<dbReference type="CDD" id="cd00130">
    <property type="entry name" value="PAS"/>
    <property type="match status" value="1"/>
</dbReference>
<keyword evidence="3" id="KW-0548">Nucleotidyltransferase</keyword>
<dbReference type="Gene3D" id="3.30.450.20">
    <property type="entry name" value="PAS domain"/>
    <property type="match status" value="1"/>
</dbReference>
<dbReference type="GO" id="GO:0052621">
    <property type="term" value="F:diguanylate cyclase activity"/>
    <property type="evidence" value="ECO:0007669"/>
    <property type="project" value="UniProtKB-EC"/>
</dbReference>
<sequence length="466" mass="51299">MSDYPIPADEQARLAALCELELLNTDVEPAFDRVTRLVSRLLEVPVALVTLIDTQRQWLKSRVGIDIETTARSESVCTWTIAQRSTLVIEDLSQDPRFATLDGVKREDGLRFYAGIPLFNSADVALGSLCAVDYRPRRLDAEQLATLQDLAAIINQEIQLREANRRLVTTLADHAEIHRALDARETELRLIVDNAYDAYIGLDGQARVTDWNRAAGQMFGIARQAALGMSLAQLIDPLTLPPAGERSISEALARRRDGHALPVEVRMRAFKVGAEIRYSIFVHDITERRQLDALRDLEARQDVLTGLPNRRALDERLPEAMARVMRSGKPLALLFMDLDGFKAVNDDHGHDAGDALLREVARRLLEAVRQTDHVARLAGDEFVVLLEGIGEADALAFAERLVARVEAPVRLGDAQAEVSTSIGVALYGPGDVGTAAQLLKRADVAMYAAKRAGKAQVHLAEDADDS</sequence>
<evidence type="ECO:0000313" key="3">
    <source>
        <dbReference type="EMBL" id="MDR5907073.1"/>
    </source>
</evidence>
<dbReference type="InterPro" id="IPR035965">
    <property type="entry name" value="PAS-like_dom_sf"/>
</dbReference>
<protein>
    <submittedName>
        <fullName evidence="3">Diguanylate cyclase</fullName>
        <ecNumber evidence="3">2.7.7.65</ecNumber>
    </submittedName>
</protein>
<organism evidence="3 4">
    <name type="scientific">Franzmannia qiaohouensis</name>
    <dbReference type="NCBI Taxonomy" id="1329370"/>
    <lineage>
        <taxon>Bacteria</taxon>
        <taxon>Pseudomonadati</taxon>
        <taxon>Pseudomonadota</taxon>
        <taxon>Gammaproteobacteria</taxon>
        <taxon>Oceanospirillales</taxon>
        <taxon>Halomonadaceae</taxon>
        <taxon>Franzmannia</taxon>
    </lineage>
</organism>
<dbReference type="EMBL" id="JARWAM010000014">
    <property type="protein sequence ID" value="MDR5907073.1"/>
    <property type="molecule type" value="Genomic_DNA"/>
</dbReference>
<gene>
    <name evidence="3" type="ORF">QC821_17460</name>
</gene>
<dbReference type="Proteomes" id="UP001251374">
    <property type="component" value="Unassembled WGS sequence"/>
</dbReference>
<dbReference type="PANTHER" id="PTHR44757">
    <property type="entry name" value="DIGUANYLATE CYCLASE DGCP"/>
    <property type="match status" value="1"/>
</dbReference>
<dbReference type="InterPro" id="IPR000014">
    <property type="entry name" value="PAS"/>
</dbReference>
<name>A0ABU1HJ58_9GAMM</name>
<accession>A0ABU1HJ58</accession>
<dbReference type="InterPro" id="IPR000160">
    <property type="entry name" value="GGDEF_dom"/>
</dbReference>
<dbReference type="RefSeq" id="WP_309724156.1">
    <property type="nucleotide sequence ID" value="NZ_JARWAM010000014.1"/>
</dbReference>
<dbReference type="InterPro" id="IPR052155">
    <property type="entry name" value="Biofilm_reg_signaling"/>
</dbReference>
<dbReference type="Pfam" id="PF00990">
    <property type="entry name" value="GGDEF"/>
    <property type="match status" value="1"/>
</dbReference>
<dbReference type="CDD" id="cd01949">
    <property type="entry name" value="GGDEF"/>
    <property type="match status" value="1"/>
</dbReference>
<dbReference type="PROSITE" id="PS50887">
    <property type="entry name" value="GGDEF"/>
    <property type="match status" value="1"/>
</dbReference>
<proteinExistence type="predicted"/>
<dbReference type="SUPFAM" id="SSF55785">
    <property type="entry name" value="PYP-like sensor domain (PAS domain)"/>
    <property type="match status" value="1"/>
</dbReference>
<dbReference type="InterPro" id="IPR029016">
    <property type="entry name" value="GAF-like_dom_sf"/>
</dbReference>
<dbReference type="Gene3D" id="3.30.70.270">
    <property type="match status" value="1"/>
</dbReference>
<keyword evidence="4" id="KW-1185">Reference proteome</keyword>
<dbReference type="InterPro" id="IPR003018">
    <property type="entry name" value="GAF"/>
</dbReference>
<evidence type="ECO:0000259" key="2">
    <source>
        <dbReference type="PROSITE" id="PS50887"/>
    </source>
</evidence>
<dbReference type="InterPro" id="IPR013767">
    <property type="entry name" value="PAS_fold"/>
</dbReference>
<dbReference type="InterPro" id="IPR043128">
    <property type="entry name" value="Rev_trsase/Diguanyl_cyclase"/>
</dbReference>
<comment type="caution">
    <text evidence="3">The sequence shown here is derived from an EMBL/GenBank/DDBJ whole genome shotgun (WGS) entry which is preliminary data.</text>
</comment>
<feature type="domain" description="PAS" evidence="1">
    <location>
        <begin position="184"/>
        <end position="255"/>
    </location>
</feature>
<dbReference type="SMART" id="SM00065">
    <property type="entry name" value="GAF"/>
    <property type="match status" value="1"/>
</dbReference>
<dbReference type="Pfam" id="PF01590">
    <property type="entry name" value="GAF"/>
    <property type="match status" value="1"/>
</dbReference>
<dbReference type="SMART" id="SM00267">
    <property type="entry name" value="GGDEF"/>
    <property type="match status" value="1"/>
</dbReference>
<keyword evidence="3" id="KW-0808">Transferase</keyword>
<dbReference type="SUPFAM" id="SSF55073">
    <property type="entry name" value="Nucleotide cyclase"/>
    <property type="match status" value="1"/>
</dbReference>
<dbReference type="SMART" id="SM00091">
    <property type="entry name" value="PAS"/>
    <property type="match status" value="1"/>
</dbReference>
<dbReference type="NCBIfam" id="TIGR00254">
    <property type="entry name" value="GGDEF"/>
    <property type="match status" value="1"/>
</dbReference>
<feature type="domain" description="GGDEF" evidence="2">
    <location>
        <begin position="329"/>
        <end position="462"/>
    </location>
</feature>
<reference evidence="3 4" key="1">
    <citation type="submission" date="2023-04" db="EMBL/GenBank/DDBJ databases">
        <title>A long-awaited taxogenomic arrangement of the family Halomonadaceae.</title>
        <authorList>
            <person name="De La Haba R."/>
            <person name="Chuvochina M."/>
            <person name="Wittouck S."/>
            <person name="Arahal D.R."/>
            <person name="Sanchez-Porro C."/>
            <person name="Hugenholtz P."/>
            <person name="Ventosa A."/>
        </authorList>
    </citation>
    <scope>NUCLEOTIDE SEQUENCE [LARGE SCALE GENOMIC DNA]</scope>
    <source>
        <strain evidence="3 4">DSM 26770</strain>
    </source>
</reference>
<dbReference type="EC" id="2.7.7.65" evidence="3"/>
<dbReference type="PROSITE" id="PS50112">
    <property type="entry name" value="PAS"/>
    <property type="match status" value="1"/>
</dbReference>
<dbReference type="Pfam" id="PF00989">
    <property type="entry name" value="PAS"/>
    <property type="match status" value="1"/>
</dbReference>
<dbReference type="PANTHER" id="PTHR44757:SF2">
    <property type="entry name" value="BIOFILM ARCHITECTURE MAINTENANCE PROTEIN MBAA"/>
    <property type="match status" value="1"/>
</dbReference>
<dbReference type="InterPro" id="IPR029787">
    <property type="entry name" value="Nucleotide_cyclase"/>
</dbReference>
<evidence type="ECO:0000313" key="4">
    <source>
        <dbReference type="Proteomes" id="UP001251374"/>
    </source>
</evidence>
<evidence type="ECO:0000259" key="1">
    <source>
        <dbReference type="PROSITE" id="PS50112"/>
    </source>
</evidence>